<gene>
    <name evidence="1" type="ORF">FNK824_LOCUS17723</name>
</gene>
<organism evidence="1 2">
    <name type="scientific">Rotaria sordida</name>
    <dbReference type="NCBI Taxonomy" id="392033"/>
    <lineage>
        <taxon>Eukaryota</taxon>
        <taxon>Metazoa</taxon>
        <taxon>Spiralia</taxon>
        <taxon>Gnathifera</taxon>
        <taxon>Rotifera</taxon>
        <taxon>Eurotatoria</taxon>
        <taxon>Bdelloidea</taxon>
        <taxon>Philodinida</taxon>
        <taxon>Philodinidae</taxon>
        <taxon>Rotaria</taxon>
    </lineage>
</organism>
<comment type="caution">
    <text evidence="1">The sequence shown here is derived from an EMBL/GenBank/DDBJ whole genome shotgun (WGS) entry which is preliminary data.</text>
</comment>
<dbReference type="EMBL" id="CAJOBE010002853">
    <property type="protein sequence ID" value="CAF3847349.1"/>
    <property type="molecule type" value="Genomic_DNA"/>
</dbReference>
<dbReference type="Proteomes" id="UP000663874">
    <property type="component" value="Unassembled WGS sequence"/>
</dbReference>
<name>A0A819EAM5_9BILA</name>
<proteinExistence type="predicted"/>
<sequence length="122" mass="13546">MLQNCWKNFNNDELPLSITTSFIFCLDASNHYIIGGKLQLEINNSFFFCSGSLKTSIVGSSKNSVTDPSKNSVKGMLPLEMNNFFISPYSWIHSIINASIHSILGSLRNSARCFTKNSITGK</sequence>
<accession>A0A819EAM5</accession>
<evidence type="ECO:0000313" key="2">
    <source>
        <dbReference type="Proteomes" id="UP000663874"/>
    </source>
</evidence>
<dbReference type="AlphaFoldDB" id="A0A819EAM5"/>
<reference evidence="1" key="1">
    <citation type="submission" date="2021-02" db="EMBL/GenBank/DDBJ databases">
        <authorList>
            <person name="Nowell W R."/>
        </authorList>
    </citation>
    <scope>NUCLEOTIDE SEQUENCE</scope>
</reference>
<protein>
    <submittedName>
        <fullName evidence="1">Uncharacterized protein</fullName>
    </submittedName>
</protein>
<evidence type="ECO:0000313" key="1">
    <source>
        <dbReference type="EMBL" id="CAF3847349.1"/>
    </source>
</evidence>